<dbReference type="InterPro" id="IPR035992">
    <property type="entry name" value="Ricin_B-like_lectins"/>
</dbReference>
<organism evidence="1 2">
    <name type="scientific">Nocardia implantans</name>
    <dbReference type="NCBI Taxonomy" id="3108168"/>
    <lineage>
        <taxon>Bacteria</taxon>
        <taxon>Bacillati</taxon>
        <taxon>Actinomycetota</taxon>
        <taxon>Actinomycetes</taxon>
        <taxon>Mycobacteriales</taxon>
        <taxon>Nocardiaceae</taxon>
        <taxon>Nocardia</taxon>
    </lineage>
</organism>
<gene>
    <name evidence="1" type="ORF">U3653_17730</name>
</gene>
<dbReference type="RefSeq" id="WP_195081358.1">
    <property type="nucleotide sequence ID" value="NZ_JAYESH010000006.1"/>
</dbReference>
<dbReference type="Gene3D" id="2.80.10.50">
    <property type="match status" value="1"/>
</dbReference>
<reference evidence="1 2" key="1">
    <citation type="submission" date="2023-12" db="EMBL/GenBank/DDBJ databases">
        <title>novel species in genus Nocarida.</title>
        <authorList>
            <person name="Li Z."/>
        </authorList>
    </citation>
    <scope>NUCLEOTIDE SEQUENCE [LARGE SCALE GENOMIC DNA]</scope>
    <source>
        <strain evidence="1 2">CDC186</strain>
    </source>
</reference>
<sequence length="146" mass="15318">MTKFPREGRYQIVNLQLDGAAMGLTGADTGGRGVAVGLVGPDRNDYGQLWLVEVDDDATVHLTNEQTNTMLLLAGTGHTGDPVVCGGGETHGAMPWSFDGDAEEEAAVLVPGLNTALALTPAGPHYGLTVVDNTRDGTQLWRFVPS</sequence>
<comment type="caution">
    <text evidence="1">The sequence shown here is derived from an EMBL/GenBank/DDBJ whole genome shotgun (WGS) entry which is preliminary data.</text>
</comment>
<dbReference type="EMBL" id="JAYKYQ010000007">
    <property type="protein sequence ID" value="MEB3511873.1"/>
    <property type="molecule type" value="Genomic_DNA"/>
</dbReference>
<proteinExistence type="predicted"/>
<protein>
    <recommendedName>
        <fullName evidence="3">Ricin B lectin domain-containing protein</fullName>
    </recommendedName>
</protein>
<accession>A0ABU6AWJ9</accession>
<evidence type="ECO:0000313" key="2">
    <source>
        <dbReference type="Proteomes" id="UP001348098"/>
    </source>
</evidence>
<dbReference type="Proteomes" id="UP001348098">
    <property type="component" value="Unassembled WGS sequence"/>
</dbReference>
<evidence type="ECO:0008006" key="3">
    <source>
        <dbReference type="Google" id="ProtNLM"/>
    </source>
</evidence>
<dbReference type="SUPFAM" id="SSF50370">
    <property type="entry name" value="Ricin B-like lectins"/>
    <property type="match status" value="1"/>
</dbReference>
<name>A0ABU6AWJ9_9NOCA</name>
<keyword evidence="2" id="KW-1185">Reference proteome</keyword>
<evidence type="ECO:0000313" key="1">
    <source>
        <dbReference type="EMBL" id="MEB3511873.1"/>
    </source>
</evidence>